<dbReference type="SUPFAM" id="SSF52540">
    <property type="entry name" value="P-loop containing nucleoside triphosphate hydrolases"/>
    <property type="match status" value="1"/>
</dbReference>
<dbReference type="AlphaFoldDB" id="A0A4V3G7F8"/>
<dbReference type="InterPro" id="IPR019734">
    <property type="entry name" value="TPR_rpt"/>
</dbReference>
<dbReference type="SUPFAM" id="SSF48452">
    <property type="entry name" value="TPR-like"/>
    <property type="match status" value="2"/>
</dbReference>
<dbReference type="EMBL" id="SODF01000002">
    <property type="protein sequence ID" value="TDW18944.1"/>
    <property type="molecule type" value="Genomic_DNA"/>
</dbReference>
<dbReference type="OrthoDB" id="4326794at2"/>
<dbReference type="Gene3D" id="3.40.50.300">
    <property type="entry name" value="P-loop containing nucleotide triphosphate hydrolases"/>
    <property type="match status" value="1"/>
</dbReference>
<organism evidence="2 3">
    <name type="scientific">Kribbella kalugense</name>
    <dbReference type="NCBI Taxonomy" id="2512221"/>
    <lineage>
        <taxon>Bacteria</taxon>
        <taxon>Bacillati</taxon>
        <taxon>Actinomycetota</taxon>
        <taxon>Actinomycetes</taxon>
        <taxon>Propionibacteriales</taxon>
        <taxon>Kribbellaceae</taxon>
        <taxon>Kribbella</taxon>
    </lineage>
</organism>
<dbReference type="PANTHER" id="PTHR47691:SF3">
    <property type="entry name" value="HTH-TYPE TRANSCRIPTIONAL REGULATOR RV0890C-RELATED"/>
    <property type="match status" value="1"/>
</dbReference>
<keyword evidence="3" id="KW-1185">Reference proteome</keyword>
<dbReference type="InterPro" id="IPR011990">
    <property type="entry name" value="TPR-like_helical_dom_sf"/>
</dbReference>
<evidence type="ECO:0000313" key="3">
    <source>
        <dbReference type="Proteomes" id="UP000295447"/>
    </source>
</evidence>
<dbReference type="PANTHER" id="PTHR47691">
    <property type="entry name" value="REGULATOR-RELATED"/>
    <property type="match status" value="1"/>
</dbReference>
<evidence type="ECO:0000259" key="1">
    <source>
        <dbReference type="SMART" id="SM00382"/>
    </source>
</evidence>
<accession>A0A4V3G7F8</accession>
<gene>
    <name evidence="2" type="ORF">EV650_5547</name>
</gene>
<dbReference type="SMART" id="SM00028">
    <property type="entry name" value="TPR"/>
    <property type="match status" value="4"/>
</dbReference>
<evidence type="ECO:0000313" key="2">
    <source>
        <dbReference type="EMBL" id="TDW18944.1"/>
    </source>
</evidence>
<dbReference type="Gene3D" id="1.25.40.10">
    <property type="entry name" value="Tetratricopeptide repeat domain"/>
    <property type="match status" value="1"/>
</dbReference>
<sequence>MTEPARNEFSGSAQFVVQAGSITGDVNLGGLSVWVAPSQLPPASRAFVGRDHELAMLDSALLPGGAGVALVTGAPGTGKTELALQWASTSVDAFEDGFIYLDLQGWGVQSPVPAEVAVGDVLMSLGVRPADLPPGLPARRSMFRTRIAGRKLLLLLDNVRSSADVASLMPGSSSCSVLVTSRHDLSSLVIRQGAVRVRLGELESSEAVQLLSRFVGSRGDAETARLETLASLCGRLPLALVMAAETFVTRPEASVTSVVEELSGEGDRLPKLRSTDQGLDVREVISWSYGLLDGLSRRAFLGVGVIPGRSFTPGVVAAVTGLSAGEASSALRRLAGSHLIFEVSVNRYQAHDILRLFASETSRDELGEVEMLVGWKRLCDYYLLLARRADALIAPGRFQTGIDEDDSDLDECVVPDLDDPQDALRLLNTERLNVVATCRLEHPALDRRLWRLAQLYRGYFFLTKQLDSWLEVQLLAVDAAVRSGDRDGEAMARGDLGLALDEQRQGTAALEQFERADRIFAEQGNEHGRHTMMGRKARILRSRGDPRAAKELLETALTFYQAAGNRRNSAITLRSLALAELDCGDIDQSVAHLRESARICAADGLDLEGAMSQNSLGTALVRAGDRTGAETAYRSALAAANECGATYEEARALRGLAALLVDIDEAGAVQYLEKARVLLAGLASPELADVERQLQIILGRPPTAD</sequence>
<dbReference type="SMART" id="SM00382">
    <property type="entry name" value="AAA"/>
    <property type="match status" value="1"/>
</dbReference>
<comment type="caution">
    <text evidence="2">The sequence shown here is derived from an EMBL/GenBank/DDBJ whole genome shotgun (WGS) entry which is preliminary data.</text>
</comment>
<dbReference type="PRINTS" id="PR00364">
    <property type="entry name" value="DISEASERSIST"/>
</dbReference>
<dbReference type="RefSeq" id="WP_134121860.1">
    <property type="nucleotide sequence ID" value="NZ_SODF01000002.1"/>
</dbReference>
<proteinExistence type="predicted"/>
<dbReference type="Proteomes" id="UP000295447">
    <property type="component" value="Unassembled WGS sequence"/>
</dbReference>
<reference evidence="2 3" key="1">
    <citation type="submission" date="2019-03" db="EMBL/GenBank/DDBJ databases">
        <title>Genomic Encyclopedia of Type Strains, Phase III (KMG-III): the genomes of soil and plant-associated and newly described type strains.</title>
        <authorList>
            <person name="Whitman W."/>
        </authorList>
    </citation>
    <scope>NUCLEOTIDE SEQUENCE [LARGE SCALE GENOMIC DNA]</scope>
    <source>
        <strain evidence="2 3">VKM Ac-2570</strain>
    </source>
</reference>
<dbReference type="InterPro" id="IPR027417">
    <property type="entry name" value="P-loop_NTPase"/>
</dbReference>
<dbReference type="GO" id="GO:0043531">
    <property type="term" value="F:ADP binding"/>
    <property type="evidence" value="ECO:0007669"/>
    <property type="project" value="InterPro"/>
</dbReference>
<name>A0A4V3G7F8_9ACTN</name>
<feature type="domain" description="AAA+ ATPase" evidence="1">
    <location>
        <begin position="65"/>
        <end position="201"/>
    </location>
</feature>
<protein>
    <submittedName>
        <fullName evidence="2">Tetratricopeptide repeat protein</fullName>
    </submittedName>
</protein>
<dbReference type="InterPro" id="IPR003593">
    <property type="entry name" value="AAA+_ATPase"/>
</dbReference>